<keyword evidence="2" id="KW-0812">Transmembrane</keyword>
<feature type="compositionally biased region" description="Low complexity" evidence="1">
    <location>
        <begin position="124"/>
        <end position="139"/>
    </location>
</feature>
<evidence type="ECO:0000256" key="2">
    <source>
        <dbReference type="SAM" id="Phobius"/>
    </source>
</evidence>
<feature type="transmembrane region" description="Helical" evidence="2">
    <location>
        <begin position="74"/>
        <end position="90"/>
    </location>
</feature>
<feature type="transmembrane region" description="Helical" evidence="2">
    <location>
        <begin position="49"/>
        <end position="67"/>
    </location>
</feature>
<dbReference type="EMBL" id="BAAABU010000006">
    <property type="protein sequence ID" value="GAA0232028.1"/>
    <property type="molecule type" value="Genomic_DNA"/>
</dbReference>
<protein>
    <submittedName>
        <fullName evidence="3">Uncharacterized protein</fullName>
    </submittedName>
</protein>
<feature type="region of interest" description="Disordered" evidence="1">
    <location>
        <begin position="113"/>
        <end position="161"/>
    </location>
</feature>
<evidence type="ECO:0000256" key="1">
    <source>
        <dbReference type="SAM" id="MobiDB-lite"/>
    </source>
</evidence>
<sequence length="367" mass="38322">MRFTWWRAFTGWRRTRPFWGGLVILVGAAPILVVPLMAIQVVLGGGTGGVSGVLLGSILVVLGLSVWFSPVTRVIAGLIAVLVGLAAFPLSNLGGFFVGTLCAVVGGAMAASWGKTRPKPSPPAKSSTTATEPPAAEPAEPADPPAAEPTEPPAAAEPAAPATIAEPARGTSRGPVALVALGLSVALPLTLLATPRAEAAPDLVPATDIRVTAGAGWVGGLYYRGNETLTVADGAGRTRQVEVMHWVLDEFTVHSDLDLKATASNGVTFTLRQEAAPFTDNASFRAVGEDKVDLYLTRLSADLITFTPTCHPGAWKPFQCGPLPVIVPPPHLEYLLIDMTGHHLDIPAYVPGGRANPGRMWLTQPTH</sequence>
<keyword evidence="2" id="KW-1133">Transmembrane helix</keyword>
<proteinExistence type="predicted"/>
<gene>
    <name evidence="3" type="ORF">GCM10010492_33370</name>
</gene>
<keyword evidence="2" id="KW-0472">Membrane</keyword>
<organism evidence="3 4">
    <name type="scientific">Saccharothrix mutabilis subsp. mutabilis</name>
    <dbReference type="NCBI Taxonomy" id="66855"/>
    <lineage>
        <taxon>Bacteria</taxon>
        <taxon>Bacillati</taxon>
        <taxon>Actinomycetota</taxon>
        <taxon>Actinomycetes</taxon>
        <taxon>Pseudonocardiales</taxon>
        <taxon>Pseudonocardiaceae</taxon>
        <taxon>Saccharothrix</taxon>
    </lineage>
</organism>
<evidence type="ECO:0000313" key="4">
    <source>
        <dbReference type="Proteomes" id="UP001500416"/>
    </source>
</evidence>
<dbReference type="Pfam" id="PF19609">
    <property type="entry name" value="DUF6114"/>
    <property type="match status" value="1"/>
</dbReference>
<evidence type="ECO:0000313" key="3">
    <source>
        <dbReference type="EMBL" id="GAA0232028.1"/>
    </source>
</evidence>
<dbReference type="InterPro" id="IPR046096">
    <property type="entry name" value="DUF6114"/>
</dbReference>
<dbReference type="RefSeq" id="WP_343934735.1">
    <property type="nucleotide sequence ID" value="NZ_BAAABU010000006.1"/>
</dbReference>
<feature type="compositionally biased region" description="Pro residues" evidence="1">
    <location>
        <begin position="141"/>
        <end position="152"/>
    </location>
</feature>
<comment type="caution">
    <text evidence="3">The sequence shown here is derived from an EMBL/GenBank/DDBJ whole genome shotgun (WGS) entry which is preliminary data.</text>
</comment>
<accession>A0ABN0TX42</accession>
<dbReference type="Proteomes" id="UP001500416">
    <property type="component" value="Unassembled WGS sequence"/>
</dbReference>
<feature type="transmembrane region" description="Helical" evidence="2">
    <location>
        <begin position="21"/>
        <end position="43"/>
    </location>
</feature>
<reference evidence="3 4" key="1">
    <citation type="journal article" date="2019" name="Int. J. Syst. Evol. Microbiol.">
        <title>The Global Catalogue of Microorganisms (GCM) 10K type strain sequencing project: providing services to taxonomists for standard genome sequencing and annotation.</title>
        <authorList>
            <consortium name="The Broad Institute Genomics Platform"/>
            <consortium name="The Broad Institute Genome Sequencing Center for Infectious Disease"/>
            <person name="Wu L."/>
            <person name="Ma J."/>
        </authorList>
    </citation>
    <scope>NUCLEOTIDE SEQUENCE [LARGE SCALE GENOMIC DNA]</scope>
    <source>
        <strain evidence="3 4">JCM 3380</strain>
    </source>
</reference>
<keyword evidence="4" id="KW-1185">Reference proteome</keyword>
<name>A0ABN0TX42_9PSEU</name>